<dbReference type="SUPFAM" id="SSF53474">
    <property type="entry name" value="alpha/beta-Hydrolases"/>
    <property type="match status" value="1"/>
</dbReference>
<dbReference type="InterPro" id="IPR029058">
    <property type="entry name" value="AB_hydrolase_fold"/>
</dbReference>
<evidence type="ECO:0000313" key="3">
    <source>
        <dbReference type="Proteomes" id="UP000256645"/>
    </source>
</evidence>
<dbReference type="Pfam" id="PF12697">
    <property type="entry name" value="Abhydrolase_6"/>
    <property type="match status" value="1"/>
</dbReference>
<dbReference type="PANTHER" id="PTHR43798">
    <property type="entry name" value="MONOACYLGLYCEROL LIPASE"/>
    <property type="match status" value="1"/>
</dbReference>
<dbReference type="OrthoDB" id="3466836at2759"/>
<evidence type="ECO:0000313" key="2">
    <source>
        <dbReference type="EMBL" id="RDW64653.1"/>
    </source>
</evidence>
<dbReference type="Gene3D" id="3.40.50.1820">
    <property type="entry name" value="alpha/beta hydrolase"/>
    <property type="match status" value="1"/>
</dbReference>
<dbReference type="AlphaFoldDB" id="A0A3D8QS54"/>
<comment type="caution">
    <text evidence="2">The sequence shown here is derived from an EMBL/GenBank/DDBJ whole genome shotgun (WGS) entry which is preliminary data.</text>
</comment>
<gene>
    <name evidence="2" type="ORF">BP6252_10304</name>
</gene>
<evidence type="ECO:0000259" key="1">
    <source>
        <dbReference type="Pfam" id="PF12697"/>
    </source>
</evidence>
<keyword evidence="3" id="KW-1185">Reference proteome</keyword>
<protein>
    <recommendedName>
        <fullName evidence="1">AB hydrolase-1 domain-containing protein</fullName>
    </recommendedName>
</protein>
<reference evidence="2 3" key="1">
    <citation type="journal article" date="2018" name="IMA Fungus">
        <title>IMA Genome-F 9: Draft genome sequence of Annulohypoxylon stygium, Aspergillus mulundensis, Berkeleyomyces basicola (syn. Thielaviopsis basicola), Ceratocystis smalleyi, two Cercospora beticola strains, Coleophoma cylindrospora, Fusarium fracticaudum, Phialophora cf. hyalina, and Morchella septimelata.</title>
        <authorList>
            <person name="Wingfield B.D."/>
            <person name="Bills G.F."/>
            <person name="Dong Y."/>
            <person name="Huang W."/>
            <person name="Nel W.J."/>
            <person name="Swalarsk-Parry B.S."/>
            <person name="Vaghefi N."/>
            <person name="Wilken P.M."/>
            <person name="An Z."/>
            <person name="de Beer Z.W."/>
            <person name="De Vos L."/>
            <person name="Chen L."/>
            <person name="Duong T.A."/>
            <person name="Gao Y."/>
            <person name="Hammerbacher A."/>
            <person name="Kikkert J.R."/>
            <person name="Li Y."/>
            <person name="Li H."/>
            <person name="Li K."/>
            <person name="Li Q."/>
            <person name="Liu X."/>
            <person name="Ma X."/>
            <person name="Naidoo K."/>
            <person name="Pethybridge S.J."/>
            <person name="Sun J."/>
            <person name="Steenkamp E.T."/>
            <person name="van der Nest M.A."/>
            <person name="van Wyk S."/>
            <person name="Wingfield M.J."/>
            <person name="Xiong C."/>
            <person name="Yue Q."/>
            <person name="Zhang X."/>
        </authorList>
    </citation>
    <scope>NUCLEOTIDE SEQUENCE [LARGE SCALE GENOMIC DNA]</scope>
    <source>
        <strain evidence="2 3">BP6252</strain>
    </source>
</reference>
<dbReference type="Proteomes" id="UP000256645">
    <property type="component" value="Unassembled WGS sequence"/>
</dbReference>
<name>A0A3D8QS54_9HELO</name>
<proteinExistence type="predicted"/>
<feature type="domain" description="AB hydrolase-1" evidence="1">
    <location>
        <begin position="39"/>
        <end position="314"/>
    </location>
</feature>
<organism evidence="2 3">
    <name type="scientific">Coleophoma cylindrospora</name>
    <dbReference type="NCBI Taxonomy" id="1849047"/>
    <lineage>
        <taxon>Eukaryota</taxon>
        <taxon>Fungi</taxon>
        <taxon>Dikarya</taxon>
        <taxon>Ascomycota</taxon>
        <taxon>Pezizomycotina</taxon>
        <taxon>Leotiomycetes</taxon>
        <taxon>Helotiales</taxon>
        <taxon>Dermateaceae</taxon>
        <taxon>Coleophoma</taxon>
    </lineage>
</organism>
<dbReference type="InterPro" id="IPR000073">
    <property type="entry name" value="AB_hydrolase_1"/>
</dbReference>
<dbReference type="EMBL" id="PDLM01000012">
    <property type="protein sequence ID" value="RDW64653.1"/>
    <property type="molecule type" value="Genomic_DNA"/>
</dbReference>
<accession>A0A3D8QS54</accession>
<dbReference type="InterPro" id="IPR050266">
    <property type="entry name" value="AB_hydrolase_sf"/>
</dbReference>
<sequence>MEASLGGIKPEFLTIPSKPTAPISYTFIPASPNSKKSLVVFVNGLGLPAASWIPGISLLKRHSAILTYDRFGQGLTTARDPLDGRQGVEDGYGHDYEDVVNDLHEIILTVAKSKLGMGIAALEAGDLRLVLVGASIGGPITRLYVQKFPGTVAGLLILDSNICNVDYSVILPDPNSPEVDPATLIAADCTLEQYIEHRKKLVAMFDLDVKNPEHLDRRTGAKLLPYSEAPKLQGVGGKGPLLCIVGHGPIAFAEQGFQRMGTPRSISMKFMNTYWAKYNQELLNISDCHLDEKVVIARGCGHFIQADNPAFVADILARMLEKLES</sequence>